<keyword evidence="3 9" id="KW-0862">Zinc</keyword>
<evidence type="ECO:0000256" key="3">
    <source>
        <dbReference type="ARBA" id="ARBA00022833"/>
    </source>
</evidence>
<reference evidence="12 13" key="1">
    <citation type="submission" date="2024-05" db="EMBL/GenBank/DDBJ databases">
        <title>De novo assembly of an allotetraploid wild potato.</title>
        <authorList>
            <person name="Hosaka A.J."/>
        </authorList>
    </citation>
    <scope>NUCLEOTIDE SEQUENCE [LARGE SCALE GENOMIC DNA]</scope>
    <source>
        <tissue evidence="12">Young leaves</tissue>
    </source>
</reference>
<gene>
    <name evidence="12" type="ORF">AABB24_001580</name>
</gene>
<organism evidence="12 13">
    <name type="scientific">Solanum stoloniferum</name>
    <dbReference type="NCBI Taxonomy" id="62892"/>
    <lineage>
        <taxon>Eukaryota</taxon>
        <taxon>Viridiplantae</taxon>
        <taxon>Streptophyta</taxon>
        <taxon>Embryophyta</taxon>
        <taxon>Tracheophyta</taxon>
        <taxon>Spermatophyta</taxon>
        <taxon>Magnoliopsida</taxon>
        <taxon>eudicotyledons</taxon>
        <taxon>Gunneridae</taxon>
        <taxon>Pentapetalae</taxon>
        <taxon>asterids</taxon>
        <taxon>lamiids</taxon>
        <taxon>Solanales</taxon>
        <taxon>Solanaceae</taxon>
        <taxon>Solanoideae</taxon>
        <taxon>Solaneae</taxon>
        <taxon>Solanum</taxon>
    </lineage>
</organism>
<comment type="function">
    <text evidence="9">Transcription factor that binds specifically to a 5'-AA[AG]G-3' consensus core sequence.</text>
</comment>
<evidence type="ECO:0000256" key="2">
    <source>
        <dbReference type="ARBA" id="ARBA00022771"/>
    </source>
</evidence>
<comment type="subcellular location">
    <subcellularLocation>
        <location evidence="8 9">Nucleus</location>
    </subcellularLocation>
</comment>
<sequence>VDCYYFIPKASCSSQNKHIIIIIISSFSLSSFDLESKANPIKANTQITQKILVFLSCTEVDTPPDKSLNLFSFFFLLRIMETTQWSTHEEIGVVKSSMGTAEIMNKKVRPVKDGAINCPRCNSLNTKFCYYNNYSLTQPRYFCKTCRRYWTEGGTLRNVPVGGGSRKNKRLSSSSSQKLPDLNPNPNSHVPAHHQNPNNIVIGSNQDLTLGFRTVPQDHHTSFHGVIPQFLELPKMDGSNNHLGSSSQISALELLRTGIASRGFTSFISSASTPDLNALYNNSGFPFQELKPDYAASLSNNYSSGGPGGLENGSGARIMFPLGGLKQLSSTNQVDHQTKGHENNNSTAGLYWNGMLSGTGGSW</sequence>
<keyword evidence="6 9" id="KW-0804">Transcription</keyword>
<name>A0ABD2VL89_9SOLN</name>
<dbReference type="PROSITE" id="PS01361">
    <property type="entry name" value="ZF_DOF_1"/>
    <property type="match status" value="1"/>
</dbReference>
<keyword evidence="13" id="KW-1185">Reference proteome</keyword>
<keyword evidence="5 8" id="KW-0238">DNA-binding</keyword>
<dbReference type="Pfam" id="PF02701">
    <property type="entry name" value="Zn_ribbon_Dof"/>
    <property type="match status" value="1"/>
</dbReference>
<keyword evidence="7 8" id="KW-0539">Nucleus</keyword>
<dbReference type="PANTHER" id="PTHR31992:SF301">
    <property type="entry name" value="DOF ZINC FINGER PROTEIN DOF3.7"/>
    <property type="match status" value="1"/>
</dbReference>
<dbReference type="AlphaFoldDB" id="A0ABD2VL89"/>
<keyword evidence="4 9" id="KW-0805">Transcription regulation</keyword>
<dbReference type="InterPro" id="IPR045174">
    <property type="entry name" value="Dof"/>
</dbReference>
<evidence type="ECO:0000313" key="13">
    <source>
        <dbReference type="Proteomes" id="UP001627284"/>
    </source>
</evidence>
<proteinExistence type="predicted"/>
<evidence type="ECO:0000313" key="12">
    <source>
        <dbReference type="EMBL" id="KAL3381534.1"/>
    </source>
</evidence>
<dbReference type="Proteomes" id="UP001627284">
    <property type="component" value="Unassembled WGS sequence"/>
</dbReference>
<keyword evidence="1 9" id="KW-0479">Metal-binding</keyword>
<dbReference type="PROSITE" id="PS50884">
    <property type="entry name" value="ZF_DOF_2"/>
    <property type="match status" value="1"/>
</dbReference>
<protein>
    <recommendedName>
        <fullName evidence="9">Dof zinc finger protein</fullName>
    </recommendedName>
</protein>
<evidence type="ECO:0000256" key="5">
    <source>
        <dbReference type="ARBA" id="ARBA00023125"/>
    </source>
</evidence>
<dbReference type="GO" id="GO:0005634">
    <property type="term" value="C:nucleus"/>
    <property type="evidence" value="ECO:0007669"/>
    <property type="project" value="UniProtKB-SubCell"/>
</dbReference>
<evidence type="ECO:0000259" key="11">
    <source>
        <dbReference type="PROSITE" id="PS50884"/>
    </source>
</evidence>
<evidence type="ECO:0000256" key="4">
    <source>
        <dbReference type="ARBA" id="ARBA00023015"/>
    </source>
</evidence>
<dbReference type="GO" id="GO:0008270">
    <property type="term" value="F:zinc ion binding"/>
    <property type="evidence" value="ECO:0007669"/>
    <property type="project" value="UniProtKB-KW"/>
</dbReference>
<dbReference type="EMBL" id="JBJKTR010000001">
    <property type="protein sequence ID" value="KAL3381534.1"/>
    <property type="molecule type" value="Genomic_DNA"/>
</dbReference>
<accession>A0ABD2VL89</accession>
<dbReference type="GO" id="GO:0003677">
    <property type="term" value="F:DNA binding"/>
    <property type="evidence" value="ECO:0007669"/>
    <property type="project" value="UniProtKB-UniRule"/>
</dbReference>
<evidence type="ECO:0000256" key="9">
    <source>
        <dbReference type="RuleBase" id="RU369094"/>
    </source>
</evidence>
<keyword evidence="2 8" id="KW-0863">Zinc-finger</keyword>
<evidence type="ECO:0000256" key="10">
    <source>
        <dbReference type="SAM" id="MobiDB-lite"/>
    </source>
</evidence>
<evidence type="ECO:0000256" key="6">
    <source>
        <dbReference type="ARBA" id="ARBA00023163"/>
    </source>
</evidence>
<evidence type="ECO:0000256" key="1">
    <source>
        <dbReference type="ARBA" id="ARBA00022723"/>
    </source>
</evidence>
<feature type="domain" description="Dof-type" evidence="11">
    <location>
        <begin position="116"/>
        <end position="170"/>
    </location>
</feature>
<evidence type="ECO:0000256" key="8">
    <source>
        <dbReference type="PROSITE-ProRule" id="PRU00071"/>
    </source>
</evidence>
<dbReference type="GO" id="GO:0003700">
    <property type="term" value="F:DNA-binding transcription factor activity"/>
    <property type="evidence" value="ECO:0007669"/>
    <property type="project" value="UniProtKB-UniRule"/>
</dbReference>
<evidence type="ECO:0000256" key="7">
    <source>
        <dbReference type="ARBA" id="ARBA00023242"/>
    </source>
</evidence>
<dbReference type="PANTHER" id="PTHR31992">
    <property type="entry name" value="DOF ZINC FINGER PROTEIN DOF1.4-RELATED"/>
    <property type="match status" value="1"/>
</dbReference>
<feature type="non-terminal residue" evidence="12">
    <location>
        <position position="1"/>
    </location>
</feature>
<feature type="region of interest" description="Disordered" evidence="10">
    <location>
        <begin position="157"/>
        <end position="199"/>
    </location>
</feature>
<dbReference type="InterPro" id="IPR003851">
    <property type="entry name" value="Znf_Dof"/>
</dbReference>
<comment type="caution">
    <text evidence="12">The sequence shown here is derived from an EMBL/GenBank/DDBJ whole genome shotgun (WGS) entry which is preliminary data.</text>
</comment>